<dbReference type="AlphaFoldDB" id="A0AAE0LS60"/>
<keyword evidence="3 7" id="KW-0812">Transmembrane</keyword>
<dbReference type="Pfam" id="PF04930">
    <property type="entry name" value="FUN14"/>
    <property type="match status" value="1"/>
</dbReference>
<reference evidence="8" key="2">
    <citation type="submission" date="2023-06" db="EMBL/GenBank/DDBJ databases">
        <authorList>
            <consortium name="Lawrence Berkeley National Laboratory"/>
            <person name="Haridas S."/>
            <person name="Hensen N."/>
            <person name="Bonometti L."/>
            <person name="Westerberg I."/>
            <person name="Brannstrom I.O."/>
            <person name="Guillou S."/>
            <person name="Cros-Aarteil S."/>
            <person name="Calhoun S."/>
            <person name="Kuo A."/>
            <person name="Mondo S."/>
            <person name="Pangilinan J."/>
            <person name="Riley R."/>
            <person name="Labutti K."/>
            <person name="Andreopoulos B."/>
            <person name="Lipzen A."/>
            <person name="Chen C."/>
            <person name="Yanf M."/>
            <person name="Daum C."/>
            <person name="Ng V."/>
            <person name="Clum A."/>
            <person name="Steindorff A."/>
            <person name="Ohm R."/>
            <person name="Martin F."/>
            <person name="Silar P."/>
            <person name="Natvig D."/>
            <person name="Lalanne C."/>
            <person name="Gautier V."/>
            <person name="Ament-Velasquez S.L."/>
            <person name="Kruys A."/>
            <person name="Hutchinson M.I."/>
            <person name="Powell A.J."/>
            <person name="Barry K."/>
            <person name="Miller A.N."/>
            <person name="Grigoriev I.V."/>
            <person name="Debuchy R."/>
            <person name="Gladieux P."/>
            <person name="Thoren M.H."/>
            <person name="Johannesson H."/>
        </authorList>
    </citation>
    <scope>NUCLEOTIDE SEQUENCE</scope>
    <source>
        <strain evidence="8">CBS 168.71</strain>
    </source>
</reference>
<feature type="transmembrane region" description="Helical" evidence="7">
    <location>
        <begin position="99"/>
        <end position="127"/>
    </location>
</feature>
<dbReference type="InterPro" id="IPR007014">
    <property type="entry name" value="FUN14"/>
</dbReference>
<feature type="region of interest" description="Disordered" evidence="6">
    <location>
        <begin position="57"/>
        <end position="78"/>
    </location>
</feature>
<name>A0AAE0LS60_9PEZI</name>
<evidence type="ECO:0000256" key="5">
    <source>
        <dbReference type="ARBA" id="ARBA00023136"/>
    </source>
</evidence>
<dbReference type="Proteomes" id="UP001278766">
    <property type="component" value="Unassembled WGS sequence"/>
</dbReference>
<keyword evidence="4 7" id="KW-1133">Transmembrane helix</keyword>
<dbReference type="EMBL" id="JAUEPN010000004">
    <property type="protein sequence ID" value="KAK3295487.1"/>
    <property type="molecule type" value="Genomic_DNA"/>
</dbReference>
<evidence type="ECO:0000313" key="8">
    <source>
        <dbReference type="EMBL" id="KAK3295487.1"/>
    </source>
</evidence>
<proteinExistence type="inferred from homology"/>
<feature type="transmembrane region" description="Helical" evidence="7">
    <location>
        <begin position="148"/>
        <end position="172"/>
    </location>
</feature>
<comment type="subcellular location">
    <subcellularLocation>
        <location evidence="1">Membrane</location>
    </subcellularLocation>
</comment>
<dbReference type="GO" id="GO:0016020">
    <property type="term" value="C:membrane"/>
    <property type="evidence" value="ECO:0007669"/>
    <property type="project" value="UniProtKB-SubCell"/>
</dbReference>
<comment type="caution">
    <text evidence="8">The sequence shown here is derived from an EMBL/GenBank/DDBJ whole genome shotgun (WGS) entry which is preliminary data.</text>
</comment>
<evidence type="ECO:0000256" key="7">
    <source>
        <dbReference type="SAM" id="Phobius"/>
    </source>
</evidence>
<sequence>MATPSTLARTLTRSAATAAAPGLRRISLRHAALPLGLGLSTGLVAVHQQRPMRFDSVPVAVSSPSQGRAYSSGRDSKGRKDLLDAETVKQLSGGSLSGFVAGMLVSVFSKTLVLLAGIGMVVIQVAARNGLDLVSTLKLKERASTSRILALLNQHTAFKLSFAIAFALSAFMSF</sequence>
<gene>
    <name evidence="8" type="ORF">B0H64DRAFT_441883</name>
</gene>
<evidence type="ECO:0008006" key="10">
    <source>
        <dbReference type="Google" id="ProtNLM"/>
    </source>
</evidence>
<dbReference type="GeneID" id="87843547"/>
<evidence type="ECO:0000256" key="1">
    <source>
        <dbReference type="ARBA" id="ARBA00004370"/>
    </source>
</evidence>
<protein>
    <recommendedName>
        <fullName evidence="10">Fun14 family protein</fullName>
    </recommendedName>
</protein>
<keyword evidence="5 7" id="KW-0472">Membrane</keyword>
<accession>A0AAE0LS60</accession>
<evidence type="ECO:0000256" key="4">
    <source>
        <dbReference type="ARBA" id="ARBA00022989"/>
    </source>
</evidence>
<keyword evidence="9" id="KW-1185">Reference proteome</keyword>
<comment type="similarity">
    <text evidence="2">Belongs to the FUN14 family.</text>
</comment>
<dbReference type="RefSeq" id="XP_062659001.1">
    <property type="nucleotide sequence ID" value="XM_062806599.1"/>
</dbReference>
<evidence type="ECO:0000256" key="2">
    <source>
        <dbReference type="ARBA" id="ARBA00009160"/>
    </source>
</evidence>
<organism evidence="8 9">
    <name type="scientific">Chaetomium fimeti</name>
    <dbReference type="NCBI Taxonomy" id="1854472"/>
    <lineage>
        <taxon>Eukaryota</taxon>
        <taxon>Fungi</taxon>
        <taxon>Dikarya</taxon>
        <taxon>Ascomycota</taxon>
        <taxon>Pezizomycotina</taxon>
        <taxon>Sordariomycetes</taxon>
        <taxon>Sordariomycetidae</taxon>
        <taxon>Sordariales</taxon>
        <taxon>Chaetomiaceae</taxon>
        <taxon>Chaetomium</taxon>
    </lineage>
</organism>
<evidence type="ECO:0000256" key="6">
    <source>
        <dbReference type="SAM" id="MobiDB-lite"/>
    </source>
</evidence>
<reference evidence="8" key="1">
    <citation type="journal article" date="2023" name="Mol. Phylogenet. Evol.">
        <title>Genome-scale phylogeny and comparative genomics of the fungal order Sordariales.</title>
        <authorList>
            <person name="Hensen N."/>
            <person name="Bonometti L."/>
            <person name="Westerberg I."/>
            <person name="Brannstrom I.O."/>
            <person name="Guillou S."/>
            <person name="Cros-Aarteil S."/>
            <person name="Calhoun S."/>
            <person name="Haridas S."/>
            <person name="Kuo A."/>
            <person name="Mondo S."/>
            <person name="Pangilinan J."/>
            <person name="Riley R."/>
            <person name="LaButti K."/>
            <person name="Andreopoulos B."/>
            <person name="Lipzen A."/>
            <person name="Chen C."/>
            <person name="Yan M."/>
            <person name="Daum C."/>
            <person name="Ng V."/>
            <person name="Clum A."/>
            <person name="Steindorff A."/>
            <person name="Ohm R.A."/>
            <person name="Martin F."/>
            <person name="Silar P."/>
            <person name="Natvig D.O."/>
            <person name="Lalanne C."/>
            <person name="Gautier V."/>
            <person name="Ament-Velasquez S.L."/>
            <person name="Kruys A."/>
            <person name="Hutchinson M.I."/>
            <person name="Powell A.J."/>
            <person name="Barry K."/>
            <person name="Miller A.N."/>
            <person name="Grigoriev I.V."/>
            <person name="Debuchy R."/>
            <person name="Gladieux P."/>
            <person name="Hiltunen Thoren M."/>
            <person name="Johannesson H."/>
        </authorList>
    </citation>
    <scope>NUCLEOTIDE SEQUENCE</scope>
    <source>
        <strain evidence="8">CBS 168.71</strain>
    </source>
</reference>
<evidence type="ECO:0000313" key="9">
    <source>
        <dbReference type="Proteomes" id="UP001278766"/>
    </source>
</evidence>
<evidence type="ECO:0000256" key="3">
    <source>
        <dbReference type="ARBA" id="ARBA00022692"/>
    </source>
</evidence>